<dbReference type="Pfam" id="PF03704">
    <property type="entry name" value="BTAD"/>
    <property type="match status" value="1"/>
</dbReference>
<dbReference type="EMBL" id="VCKX01000306">
    <property type="protein sequence ID" value="TMR20996.1"/>
    <property type="molecule type" value="Genomic_DNA"/>
</dbReference>
<organism evidence="9 10">
    <name type="scientific">Nonomuraea zeae</name>
    <dbReference type="NCBI Taxonomy" id="1642303"/>
    <lineage>
        <taxon>Bacteria</taxon>
        <taxon>Bacillati</taxon>
        <taxon>Actinomycetota</taxon>
        <taxon>Actinomycetes</taxon>
        <taxon>Streptosporangiales</taxon>
        <taxon>Streptosporangiaceae</taxon>
        <taxon>Nonomuraea</taxon>
    </lineage>
</organism>
<dbReference type="Pfam" id="PF00931">
    <property type="entry name" value="NB-ARC"/>
    <property type="match status" value="1"/>
</dbReference>
<dbReference type="Proteomes" id="UP000306628">
    <property type="component" value="Unassembled WGS sequence"/>
</dbReference>
<dbReference type="InterPro" id="IPR027417">
    <property type="entry name" value="P-loop_NTPase"/>
</dbReference>
<dbReference type="PROSITE" id="PS50005">
    <property type="entry name" value="TPR"/>
    <property type="match status" value="1"/>
</dbReference>
<dbReference type="AlphaFoldDB" id="A0A5S4FJT1"/>
<evidence type="ECO:0000256" key="7">
    <source>
        <dbReference type="SAM" id="MobiDB-lite"/>
    </source>
</evidence>
<dbReference type="InterPro" id="IPR036388">
    <property type="entry name" value="WH-like_DNA-bd_sf"/>
</dbReference>
<dbReference type="GO" id="GO:0000160">
    <property type="term" value="P:phosphorelay signal transduction system"/>
    <property type="evidence" value="ECO:0007669"/>
    <property type="project" value="InterPro"/>
</dbReference>
<feature type="DNA-binding region" description="OmpR/PhoB-type" evidence="6">
    <location>
        <begin position="35"/>
        <end position="130"/>
    </location>
</feature>
<dbReference type="PRINTS" id="PR00364">
    <property type="entry name" value="DISEASERSIST"/>
</dbReference>
<dbReference type="InterPro" id="IPR002182">
    <property type="entry name" value="NB-ARC"/>
</dbReference>
<keyword evidence="5" id="KW-0802">TPR repeat</keyword>
<evidence type="ECO:0000256" key="2">
    <source>
        <dbReference type="ARBA" id="ARBA00023015"/>
    </source>
</evidence>
<protein>
    <submittedName>
        <fullName evidence="9">Tetratricopeptide repeat protein</fullName>
    </submittedName>
</protein>
<dbReference type="Gene3D" id="1.25.40.10">
    <property type="entry name" value="Tetratricopeptide repeat domain"/>
    <property type="match status" value="3"/>
</dbReference>
<dbReference type="PANTHER" id="PTHR35807">
    <property type="entry name" value="TRANSCRIPTIONAL REGULATOR REDD-RELATED"/>
    <property type="match status" value="1"/>
</dbReference>
<dbReference type="InterPro" id="IPR005158">
    <property type="entry name" value="BTAD"/>
</dbReference>
<keyword evidence="3 6" id="KW-0238">DNA-binding</keyword>
<dbReference type="GO" id="GO:0043531">
    <property type="term" value="F:ADP binding"/>
    <property type="evidence" value="ECO:0007669"/>
    <property type="project" value="InterPro"/>
</dbReference>
<feature type="domain" description="OmpR/PhoB-type" evidence="8">
    <location>
        <begin position="35"/>
        <end position="130"/>
    </location>
</feature>
<dbReference type="SUPFAM" id="SSF48452">
    <property type="entry name" value="TPR-like"/>
    <property type="match status" value="2"/>
</dbReference>
<dbReference type="InterPro" id="IPR016032">
    <property type="entry name" value="Sig_transdc_resp-reg_C-effctor"/>
</dbReference>
<accession>A0A5S4FJT1</accession>
<keyword evidence="10" id="KW-1185">Reference proteome</keyword>
<dbReference type="SUPFAM" id="SSF46894">
    <property type="entry name" value="C-terminal effector domain of the bipartite response regulators"/>
    <property type="match status" value="1"/>
</dbReference>
<dbReference type="SMART" id="SM01043">
    <property type="entry name" value="BTAD"/>
    <property type="match status" value="1"/>
</dbReference>
<dbReference type="Gene3D" id="3.40.50.300">
    <property type="entry name" value="P-loop containing nucleotide triphosphate hydrolases"/>
    <property type="match status" value="1"/>
</dbReference>
<dbReference type="SMART" id="SM00028">
    <property type="entry name" value="TPR"/>
    <property type="match status" value="3"/>
</dbReference>
<dbReference type="SMART" id="SM00862">
    <property type="entry name" value="Trans_reg_C"/>
    <property type="match status" value="1"/>
</dbReference>
<evidence type="ECO:0000256" key="3">
    <source>
        <dbReference type="ARBA" id="ARBA00023125"/>
    </source>
</evidence>
<dbReference type="InterPro" id="IPR001867">
    <property type="entry name" value="OmpR/PhoB-type_DNA-bd"/>
</dbReference>
<dbReference type="Pfam" id="PF13181">
    <property type="entry name" value="TPR_8"/>
    <property type="match status" value="1"/>
</dbReference>
<keyword evidence="4" id="KW-0804">Transcription</keyword>
<reference evidence="9 10" key="1">
    <citation type="submission" date="2019-05" db="EMBL/GenBank/DDBJ databases">
        <title>Draft genome sequence of Nonomuraea zeae DSM 100528.</title>
        <authorList>
            <person name="Saricaoglu S."/>
            <person name="Isik K."/>
        </authorList>
    </citation>
    <scope>NUCLEOTIDE SEQUENCE [LARGE SCALE GENOMIC DNA]</scope>
    <source>
        <strain evidence="9 10">DSM 100528</strain>
    </source>
</reference>
<gene>
    <name evidence="9" type="ORF">ETD85_51515</name>
</gene>
<dbReference type="InterPro" id="IPR011990">
    <property type="entry name" value="TPR-like_helical_dom_sf"/>
</dbReference>
<evidence type="ECO:0000256" key="1">
    <source>
        <dbReference type="ARBA" id="ARBA00005820"/>
    </source>
</evidence>
<dbReference type="Pfam" id="PF00486">
    <property type="entry name" value="Trans_reg_C"/>
    <property type="match status" value="1"/>
</dbReference>
<dbReference type="CDD" id="cd15831">
    <property type="entry name" value="BTAD"/>
    <property type="match status" value="1"/>
</dbReference>
<dbReference type="PROSITE" id="PS51755">
    <property type="entry name" value="OMPR_PHOB"/>
    <property type="match status" value="1"/>
</dbReference>
<name>A0A5S4FJT1_9ACTN</name>
<feature type="region of interest" description="Disordered" evidence="7">
    <location>
        <begin position="1"/>
        <end position="29"/>
    </location>
</feature>
<evidence type="ECO:0000256" key="5">
    <source>
        <dbReference type="PROSITE-ProRule" id="PRU00339"/>
    </source>
</evidence>
<dbReference type="GO" id="GO:0003677">
    <property type="term" value="F:DNA binding"/>
    <property type="evidence" value="ECO:0007669"/>
    <property type="project" value="UniProtKB-UniRule"/>
</dbReference>
<dbReference type="InterPro" id="IPR051677">
    <property type="entry name" value="AfsR-DnrI-RedD_regulator"/>
</dbReference>
<dbReference type="SUPFAM" id="SSF52540">
    <property type="entry name" value="P-loop containing nucleoside triphosphate hydrolases"/>
    <property type="match status" value="1"/>
</dbReference>
<comment type="similarity">
    <text evidence="1">Belongs to the AfsR/DnrI/RedD regulatory family.</text>
</comment>
<evidence type="ECO:0000313" key="10">
    <source>
        <dbReference type="Proteomes" id="UP000306628"/>
    </source>
</evidence>
<dbReference type="Gene3D" id="1.10.10.10">
    <property type="entry name" value="Winged helix-like DNA-binding domain superfamily/Winged helix DNA-binding domain"/>
    <property type="match status" value="1"/>
</dbReference>
<comment type="caution">
    <text evidence="9">The sequence shown here is derived from an EMBL/GenBank/DDBJ whole genome shotgun (WGS) entry which is preliminary data.</text>
</comment>
<evidence type="ECO:0000259" key="8">
    <source>
        <dbReference type="PROSITE" id="PS51755"/>
    </source>
</evidence>
<evidence type="ECO:0000256" key="6">
    <source>
        <dbReference type="PROSITE-ProRule" id="PRU01091"/>
    </source>
</evidence>
<evidence type="ECO:0000256" key="4">
    <source>
        <dbReference type="ARBA" id="ARBA00023163"/>
    </source>
</evidence>
<sequence length="968" mass="104423">MSRSTIPGLGSPYGLDRNSVGPAPTGYTSQLGRRTGALRMGWEIRFLGPWEVIHDGQPVRLTGHRRIGVLARLAQDAGQTVQAGQLLTDIWGGGSTATAAKQLHIVISKLRESLSPELIATTPVGYRLDLDRDRVDALLFARLAKRARTARAHGGTRAADALFRQALSLWRGGAPLGELAEPWARIEAARLEEERLAVLEDHIDVRLAAGDHHAVAAELGAHVTSHPLRERPAAQLMLALYRAGRPSDALAAYQRTRTALIDEIGVDPGPELRRLQQAMLVKDPVLDLTAPRERITGGEPSVPAELPSDIHAFTARSGEVAQLRAALDGPAVIAIDGSGGIGKSALAVHAAHAAAGRFPDGVIYVDLRGSTPGMAPLTSMEALRHLLRSFGLDGSAVPTQVAEAAARYRSLTAASRTLIILDNARDVSHVRPLIPAGRGCRVLVTSRDPLTTLDNAHHLRLGPFADAEAAVLLARLIGPDRARAEPEAAAQIVRLCGGIPLALRIAAARLAARPDWTLADLAVRLADATRRMDTLEYADLAVRASISVSHHHLREEPTGRDAARLLTLLGLLDLPTHTPAATAALAGWPAHRAEAALDRLLTAHLLEPAGLDRFRFHDLVGLYARERAEQDEPAGEAAAAVRRVLHHYLATAQHSAVSINGPAAHDWSIQAEQPGQEFASAGEAQNWAEAERENVLALARQAAADASAGAGLAEAIRWPFAARGWFAEAIEATELALQACTELGERASLLQTLGSHYQELGRNEESVRALKESLELWHHTEPSRSAAGLHNELGITYTMMGRLEEALEALDRAQAITVERGRPDLETFVRNNRVHVFCRQGRTAEAVAEALHVVDTVKDMPDMADLLGTNHDTLADAYRAHGMLTEAVQEYRTAIDLQHAVGHTVGLATTHWWLGHTLHDLGREEQARESWRQCFDLLCEARLLTRGEATALLAQPVPDPPAAIRNQL</sequence>
<dbReference type="InterPro" id="IPR019734">
    <property type="entry name" value="TPR_rpt"/>
</dbReference>
<dbReference type="OrthoDB" id="5521887at2"/>
<feature type="repeat" description="TPR" evidence="5">
    <location>
        <begin position="787"/>
        <end position="820"/>
    </location>
</feature>
<proteinExistence type="inferred from homology"/>
<keyword evidence="2" id="KW-0805">Transcription regulation</keyword>
<dbReference type="PANTHER" id="PTHR35807:SF1">
    <property type="entry name" value="TRANSCRIPTIONAL REGULATOR REDD"/>
    <property type="match status" value="1"/>
</dbReference>
<dbReference type="GO" id="GO:0006355">
    <property type="term" value="P:regulation of DNA-templated transcription"/>
    <property type="evidence" value="ECO:0007669"/>
    <property type="project" value="InterPro"/>
</dbReference>
<evidence type="ECO:0000313" key="9">
    <source>
        <dbReference type="EMBL" id="TMR20996.1"/>
    </source>
</evidence>